<comment type="caution">
    <text evidence="3">The sequence shown here is derived from an EMBL/GenBank/DDBJ whole genome shotgun (WGS) entry which is preliminary data.</text>
</comment>
<accession>A0A4C1V5S7</accession>
<name>A0A4C1V5S7_EUMVA</name>
<dbReference type="Gene3D" id="3.40.50.12780">
    <property type="entry name" value="N-terminal domain of ligase-like"/>
    <property type="match status" value="1"/>
</dbReference>
<dbReference type="OrthoDB" id="2962993at2759"/>
<dbReference type="SUPFAM" id="SSF56801">
    <property type="entry name" value="Acetyl-CoA synthetase-like"/>
    <property type="match status" value="1"/>
</dbReference>
<dbReference type="GO" id="GO:0031956">
    <property type="term" value="F:medium-chain fatty acid-CoA ligase activity"/>
    <property type="evidence" value="ECO:0007669"/>
    <property type="project" value="TreeGrafter"/>
</dbReference>
<sequence length="517" mass="58049">MDFSLRTVRSLNRLCKKPLRIISYKGASTTALKEQPNSEILNRFNDDIKAGGVVPVFRRAFLFPSRVALQDEIGIYTYSGLHRAASALSDEISVYLSGDTGMTVAYLCRNDASHVITQWAIWMSGNVAVPLSSLHPPDMIKYFITDSTAKLVICTQEHEKLLRSITSELSVPLLIKGREKEITAQFYQPDSSFLEPKPEEGMIDVGKSNLWYGDSDALIVYTSGTTSKPKGVVWTHSMLNTHISALHCAWQYSANDVVLHTLPLHHIHGQLNSLNASLAAGARIRMLPSFLSYMVWARLLGMGEREDAKITVFHGVPAMYNRLVADHESMFNDSKTESYVRMTLSSKMRLMCVGSAPLPETLYWKWEKISGIRLLERYGMSEVGMALSNPYKPAERRVVGSVGLPLPGISARIAVQSENDPSKLTPLVTVQSSMPDEQRKPHEMLDQTAQFRRVGTPRAPCRAWTCDERTVRYIIFKKTYPVTYLQMTLDVVSDVKIADVIIIISDFPRVSKLSRKR</sequence>
<evidence type="ECO:0000259" key="2">
    <source>
        <dbReference type="Pfam" id="PF00501"/>
    </source>
</evidence>
<evidence type="ECO:0000313" key="3">
    <source>
        <dbReference type="EMBL" id="GBP34151.1"/>
    </source>
</evidence>
<dbReference type="InterPro" id="IPR042099">
    <property type="entry name" value="ANL_N_sf"/>
</dbReference>
<dbReference type="STRING" id="151549.A0A4C1V5S7"/>
<feature type="domain" description="AMP-dependent synthetase/ligase" evidence="2">
    <location>
        <begin position="58"/>
        <end position="418"/>
    </location>
</feature>
<protein>
    <submittedName>
        <fullName evidence="3">Acyl-CoA synthetase family member 3, mitochondrial</fullName>
    </submittedName>
</protein>
<dbReference type="InterPro" id="IPR000873">
    <property type="entry name" value="AMP-dep_synth/lig_dom"/>
</dbReference>
<dbReference type="AlphaFoldDB" id="A0A4C1V5S7"/>
<evidence type="ECO:0000313" key="4">
    <source>
        <dbReference type="Proteomes" id="UP000299102"/>
    </source>
</evidence>
<dbReference type="PANTHER" id="PTHR43201">
    <property type="entry name" value="ACYL-COA SYNTHETASE"/>
    <property type="match status" value="1"/>
</dbReference>
<comment type="similarity">
    <text evidence="1">Belongs to the ATP-dependent AMP-binding enzyme family.</text>
</comment>
<reference evidence="3 4" key="1">
    <citation type="journal article" date="2019" name="Commun. Biol.">
        <title>The bagworm genome reveals a unique fibroin gene that provides high tensile strength.</title>
        <authorList>
            <person name="Kono N."/>
            <person name="Nakamura H."/>
            <person name="Ohtoshi R."/>
            <person name="Tomita M."/>
            <person name="Numata K."/>
            <person name="Arakawa K."/>
        </authorList>
    </citation>
    <scope>NUCLEOTIDE SEQUENCE [LARGE SCALE GENOMIC DNA]</scope>
</reference>
<dbReference type="Pfam" id="PF00501">
    <property type="entry name" value="AMP-binding"/>
    <property type="match status" value="1"/>
</dbReference>
<dbReference type="InterPro" id="IPR020845">
    <property type="entry name" value="AMP-binding_CS"/>
</dbReference>
<dbReference type="EMBL" id="BGZK01000285">
    <property type="protein sequence ID" value="GBP34151.1"/>
    <property type="molecule type" value="Genomic_DNA"/>
</dbReference>
<proteinExistence type="inferred from homology"/>
<dbReference type="PANTHER" id="PTHR43201:SF8">
    <property type="entry name" value="ACYL-COA SYNTHETASE FAMILY MEMBER 3"/>
    <property type="match status" value="1"/>
</dbReference>
<dbReference type="GO" id="GO:0006631">
    <property type="term" value="P:fatty acid metabolic process"/>
    <property type="evidence" value="ECO:0007669"/>
    <property type="project" value="TreeGrafter"/>
</dbReference>
<gene>
    <name evidence="3" type="primary">Acsf3</name>
    <name evidence="3" type="ORF">EVAR_30702_1</name>
</gene>
<dbReference type="PROSITE" id="PS00455">
    <property type="entry name" value="AMP_BINDING"/>
    <property type="match status" value="1"/>
</dbReference>
<keyword evidence="4" id="KW-1185">Reference proteome</keyword>
<dbReference type="Proteomes" id="UP000299102">
    <property type="component" value="Unassembled WGS sequence"/>
</dbReference>
<evidence type="ECO:0000256" key="1">
    <source>
        <dbReference type="ARBA" id="ARBA00006432"/>
    </source>
</evidence>
<organism evidence="3 4">
    <name type="scientific">Eumeta variegata</name>
    <name type="common">Bagworm moth</name>
    <name type="synonym">Eumeta japonica</name>
    <dbReference type="NCBI Taxonomy" id="151549"/>
    <lineage>
        <taxon>Eukaryota</taxon>
        <taxon>Metazoa</taxon>
        <taxon>Ecdysozoa</taxon>
        <taxon>Arthropoda</taxon>
        <taxon>Hexapoda</taxon>
        <taxon>Insecta</taxon>
        <taxon>Pterygota</taxon>
        <taxon>Neoptera</taxon>
        <taxon>Endopterygota</taxon>
        <taxon>Lepidoptera</taxon>
        <taxon>Glossata</taxon>
        <taxon>Ditrysia</taxon>
        <taxon>Tineoidea</taxon>
        <taxon>Psychidae</taxon>
        <taxon>Oiketicinae</taxon>
        <taxon>Eumeta</taxon>
    </lineage>
</organism>